<reference evidence="2" key="1">
    <citation type="submission" date="2013-12" db="EMBL/GenBank/DDBJ databases">
        <title>The Genome Sequence of Aphanomyces astaci APO3.</title>
        <authorList>
            <consortium name="The Broad Institute Genomics Platform"/>
            <person name="Russ C."/>
            <person name="Tyler B."/>
            <person name="van West P."/>
            <person name="Dieguez-Uribeondo J."/>
            <person name="Young S.K."/>
            <person name="Zeng Q."/>
            <person name="Gargeya S."/>
            <person name="Fitzgerald M."/>
            <person name="Abouelleil A."/>
            <person name="Alvarado L."/>
            <person name="Chapman S.B."/>
            <person name="Gainer-Dewar J."/>
            <person name="Goldberg J."/>
            <person name="Griggs A."/>
            <person name="Gujja S."/>
            <person name="Hansen M."/>
            <person name="Howarth C."/>
            <person name="Imamovic A."/>
            <person name="Ireland A."/>
            <person name="Larimer J."/>
            <person name="McCowan C."/>
            <person name="Murphy C."/>
            <person name="Pearson M."/>
            <person name="Poon T.W."/>
            <person name="Priest M."/>
            <person name="Roberts A."/>
            <person name="Saif S."/>
            <person name="Shea T."/>
            <person name="Sykes S."/>
            <person name="Wortman J."/>
            <person name="Nusbaum C."/>
            <person name="Birren B."/>
        </authorList>
    </citation>
    <scope>NUCLEOTIDE SEQUENCE [LARGE SCALE GENOMIC DNA]</scope>
    <source>
        <strain evidence="2">APO3</strain>
    </source>
</reference>
<evidence type="ECO:0000313" key="2">
    <source>
        <dbReference type="EMBL" id="ETV80173.1"/>
    </source>
</evidence>
<name>W4GMQ6_APHAT</name>
<dbReference type="OrthoDB" id="67128at2759"/>
<dbReference type="RefSeq" id="XP_009830097.1">
    <property type="nucleotide sequence ID" value="XM_009831795.1"/>
</dbReference>
<protein>
    <submittedName>
        <fullName evidence="2">Uncharacterized protein</fullName>
    </submittedName>
</protein>
<dbReference type="VEuPathDB" id="FungiDB:H257_06538"/>
<dbReference type="AlphaFoldDB" id="W4GMQ6"/>
<keyword evidence="1" id="KW-0812">Transmembrane</keyword>
<organism evidence="2">
    <name type="scientific">Aphanomyces astaci</name>
    <name type="common">Crayfish plague agent</name>
    <dbReference type="NCBI Taxonomy" id="112090"/>
    <lineage>
        <taxon>Eukaryota</taxon>
        <taxon>Sar</taxon>
        <taxon>Stramenopiles</taxon>
        <taxon>Oomycota</taxon>
        <taxon>Saprolegniomycetes</taxon>
        <taxon>Saprolegniales</taxon>
        <taxon>Verrucalvaceae</taxon>
        <taxon>Aphanomyces</taxon>
    </lineage>
</organism>
<proteinExistence type="predicted"/>
<keyword evidence="1" id="KW-1133">Transmembrane helix</keyword>
<evidence type="ECO:0000256" key="1">
    <source>
        <dbReference type="SAM" id="Phobius"/>
    </source>
</evidence>
<dbReference type="EMBL" id="KI913126">
    <property type="protein sequence ID" value="ETV80173.1"/>
    <property type="molecule type" value="Genomic_DNA"/>
</dbReference>
<sequence length="228" mass="25531">MEGPQSLWESALLRYSPKEILFVSFAGIFVLTLVFAYVVIDPKLPSGTRPYQNLSIQYAQPRHENTAFCSTDDDELVKWCSLRDIDREIHLSQSNSDHQTSLRRRTNHLLNPPEASSPVSIESTADIIHEAIKYRSADCSMHLKQIADRLDTGDVEGMKAPLQAMQDTLAYFKAPSTRDINQVSVFCKALVKHDGLDLLQKLVQTCADADIQSIAQAIIEDAVPSIWS</sequence>
<keyword evidence="1" id="KW-0472">Membrane</keyword>
<dbReference type="GeneID" id="20808534"/>
<accession>W4GMQ6</accession>
<feature type="transmembrane region" description="Helical" evidence="1">
    <location>
        <begin position="20"/>
        <end position="40"/>
    </location>
</feature>
<gene>
    <name evidence="2" type="ORF">H257_06538</name>
</gene>